<sequence length="307" mass="33587">MIPATPVEILHSAPGPAPSDDAFGLLHRPGVLHAWVIDGATSVSERPNKVLSRLSDPGWFARALSDEIRRTLRHGELTDDALARSLSHLRRRFIDRAGPELDHHDFPVAAMTYLRISRHGRRYAIDSLKFADCFHLQGPVAPARIAPGAALPAPLPKASLPATGPLIERMRRRRAAQVRDLASTAITIDPSSAGMGRRRREIAYPGSEIVLGSDGYARLWTEYALQTEEDAIRTTAQVGAARVLHDLRAWERANLGHGKAPKPADDVTVLRLRVNAPYARGTLRSNGATLVWRASPAGRVRAEAIRV</sequence>
<keyword evidence="2" id="KW-1185">Reference proteome</keyword>
<dbReference type="Proteomes" id="UP000199286">
    <property type="component" value="Unassembled WGS sequence"/>
</dbReference>
<dbReference type="AlphaFoldDB" id="A0A1H3MKE4"/>
<evidence type="ECO:0000313" key="1">
    <source>
        <dbReference type="EMBL" id="SDY77066.1"/>
    </source>
</evidence>
<dbReference type="STRING" id="321339.SAMN05444340_11780"/>
<reference evidence="1 2" key="1">
    <citation type="submission" date="2016-10" db="EMBL/GenBank/DDBJ databases">
        <authorList>
            <person name="de Groot N.N."/>
        </authorList>
    </citation>
    <scope>NUCLEOTIDE SEQUENCE [LARGE SCALE GENOMIC DNA]</scope>
    <source>
        <strain evidence="1 2">DSM 26880</strain>
    </source>
</reference>
<gene>
    <name evidence="1" type="ORF">SAMN05444340_11780</name>
</gene>
<name>A0A1H3MKE4_9RHOB</name>
<dbReference type="OrthoDB" id="1755431at2"/>
<protein>
    <recommendedName>
        <fullName evidence="3">Protein phosphatase 2C</fullName>
    </recommendedName>
</protein>
<dbReference type="EMBL" id="FNPF01000017">
    <property type="protein sequence ID" value="SDY77066.1"/>
    <property type="molecule type" value="Genomic_DNA"/>
</dbReference>
<organism evidence="1 2">
    <name type="scientific">Citreimonas salinaria</name>
    <dbReference type="NCBI Taxonomy" id="321339"/>
    <lineage>
        <taxon>Bacteria</taxon>
        <taxon>Pseudomonadati</taxon>
        <taxon>Pseudomonadota</taxon>
        <taxon>Alphaproteobacteria</taxon>
        <taxon>Rhodobacterales</taxon>
        <taxon>Roseobacteraceae</taxon>
        <taxon>Citreimonas</taxon>
    </lineage>
</organism>
<accession>A0A1H3MKE4</accession>
<evidence type="ECO:0000313" key="2">
    <source>
        <dbReference type="Proteomes" id="UP000199286"/>
    </source>
</evidence>
<dbReference type="RefSeq" id="WP_089885150.1">
    <property type="nucleotide sequence ID" value="NZ_FNPF01000017.1"/>
</dbReference>
<proteinExistence type="predicted"/>
<evidence type="ECO:0008006" key="3">
    <source>
        <dbReference type="Google" id="ProtNLM"/>
    </source>
</evidence>